<keyword evidence="3" id="KW-1185">Reference proteome</keyword>
<feature type="compositionally biased region" description="Basic and acidic residues" evidence="1">
    <location>
        <begin position="132"/>
        <end position="145"/>
    </location>
</feature>
<gene>
    <name evidence="2" type="ORF">CHC_T00006209001</name>
</gene>
<accession>R7QN14</accession>
<feature type="region of interest" description="Disordered" evidence="1">
    <location>
        <begin position="130"/>
        <end position="151"/>
    </location>
</feature>
<proteinExistence type="predicted"/>
<sequence>MRASRAGREPCPPSYTLHPYIFNNNSAGAPREQRRLDIFSRLFTFGTRARLLPNNPLEVRHVLPPRESALWQAALVCRVRTCFTICLRTAVSLLLPLPGTSLSSARHAASGEREASVALLASLMAARKLSRVRPDTPRRGRERPHPPLSCHHSSIHTSATRFLQTSCLRYRHQNKNPPILEKSSPLYPPPDDTLRIHMYRNVRSHCAPTPYASTLPTPDSCSDSVASSPSSTVTVDSRFFLLNRGNRLLLVLFVDLQDSAIETSLLLLAPCSESLESSLRTAPLAMPKNLSAFFNAPP</sequence>
<organism evidence="2 3">
    <name type="scientific">Chondrus crispus</name>
    <name type="common">Carrageen Irish moss</name>
    <name type="synonym">Polymorpha crispa</name>
    <dbReference type="NCBI Taxonomy" id="2769"/>
    <lineage>
        <taxon>Eukaryota</taxon>
        <taxon>Rhodophyta</taxon>
        <taxon>Florideophyceae</taxon>
        <taxon>Rhodymeniophycidae</taxon>
        <taxon>Gigartinales</taxon>
        <taxon>Gigartinaceae</taxon>
        <taxon>Chondrus</taxon>
    </lineage>
</organism>
<evidence type="ECO:0000256" key="1">
    <source>
        <dbReference type="SAM" id="MobiDB-lite"/>
    </source>
</evidence>
<evidence type="ECO:0000313" key="3">
    <source>
        <dbReference type="Proteomes" id="UP000012073"/>
    </source>
</evidence>
<dbReference type="AlphaFoldDB" id="R7QN14"/>
<dbReference type="EMBL" id="HG001967">
    <property type="protein sequence ID" value="CDF38775.1"/>
    <property type="molecule type" value="Genomic_DNA"/>
</dbReference>
<reference evidence="3" key="1">
    <citation type="journal article" date="2013" name="Proc. Natl. Acad. Sci. U.S.A.">
        <title>Genome structure and metabolic features in the red seaweed Chondrus crispus shed light on evolution of the Archaeplastida.</title>
        <authorList>
            <person name="Collen J."/>
            <person name="Porcel B."/>
            <person name="Carre W."/>
            <person name="Ball S.G."/>
            <person name="Chaparro C."/>
            <person name="Tonon T."/>
            <person name="Barbeyron T."/>
            <person name="Michel G."/>
            <person name="Noel B."/>
            <person name="Valentin K."/>
            <person name="Elias M."/>
            <person name="Artiguenave F."/>
            <person name="Arun A."/>
            <person name="Aury J.M."/>
            <person name="Barbosa-Neto J.F."/>
            <person name="Bothwell J.H."/>
            <person name="Bouget F.Y."/>
            <person name="Brillet L."/>
            <person name="Cabello-Hurtado F."/>
            <person name="Capella-Gutierrez S."/>
            <person name="Charrier B."/>
            <person name="Cladiere L."/>
            <person name="Cock J.M."/>
            <person name="Coelho S.M."/>
            <person name="Colleoni C."/>
            <person name="Czjzek M."/>
            <person name="Da Silva C."/>
            <person name="Delage L."/>
            <person name="Denoeud F."/>
            <person name="Deschamps P."/>
            <person name="Dittami S.M."/>
            <person name="Gabaldon T."/>
            <person name="Gachon C.M."/>
            <person name="Groisillier A."/>
            <person name="Herve C."/>
            <person name="Jabbari K."/>
            <person name="Katinka M."/>
            <person name="Kloareg B."/>
            <person name="Kowalczyk N."/>
            <person name="Labadie K."/>
            <person name="Leblanc C."/>
            <person name="Lopez P.J."/>
            <person name="McLachlan D.H."/>
            <person name="Meslet-Cladiere L."/>
            <person name="Moustafa A."/>
            <person name="Nehr Z."/>
            <person name="Nyvall Collen P."/>
            <person name="Panaud O."/>
            <person name="Partensky F."/>
            <person name="Poulain J."/>
            <person name="Rensing S.A."/>
            <person name="Rousvoal S."/>
            <person name="Samson G."/>
            <person name="Symeonidi A."/>
            <person name="Weissenbach J."/>
            <person name="Zambounis A."/>
            <person name="Wincker P."/>
            <person name="Boyen C."/>
        </authorList>
    </citation>
    <scope>NUCLEOTIDE SEQUENCE [LARGE SCALE GENOMIC DNA]</scope>
    <source>
        <strain evidence="3">cv. Stackhouse</strain>
    </source>
</reference>
<dbReference type="Gramene" id="CDF38775">
    <property type="protein sequence ID" value="CDF38775"/>
    <property type="gene ID" value="CHC_T00006209001"/>
</dbReference>
<dbReference type="KEGG" id="ccp:CHC_T00006209001"/>
<protein>
    <submittedName>
        <fullName evidence="2">Uncharacterized protein</fullName>
    </submittedName>
</protein>
<dbReference type="GeneID" id="17326395"/>
<name>R7QN14_CHOCR</name>
<dbReference type="RefSeq" id="XP_005718680.1">
    <property type="nucleotide sequence ID" value="XM_005718623.1"/>
</dbReference>
<evidence type="ECO:0000313" key="2">
    <source>
        <dbReference type="EMBL" id="CDF38775.1"/>
    </source>
</evidence>
<dbReference type="Proteomes" id="UP000012073">
    <property type="component" value="Unassembled WGS sequence"/>
</dbReference>